<organism evidence="2 3">
    <name type="scientific">Clostridium thailandense</name>
    <dbReference type="NCBI Taxonomy" id="2794346"/>
    <lineage>
        <taxon>Bacteria</taxon>
        <taxon>Bacillati</taxon>
        <taxon>Bacillota</taxon>
        <taxon>Clostridia</taxon>
        <taxon>Eubacteriales</taxon>
        <taxon>Clostridiaceae</taxon>
        <taxon>Clostridium</taxon>
    </lineage>
</organism>
<evidence type="ECO:0000313" key="2">
    <source>
        <dbReference type="EMBL" id="MBV7271520.1"/>
    </source>
</evidence>
<accession>A0A949WPN4</accession>
<feature type="domain" description="PucR C-terminal helix-turn-helix" evidence="1">
    <location>
        <begin position="345"/>
        <end position="403"/>
    </location>
</feature>
<comment type="caution">
    <text evidence="2">The sequence shown here is derived from an EMBL/GenBank/DDBJ whole genome shotgun (WGS) entry which is preliminary data.</text>
</comment>
<gene>
    <name evidence="2" type="ORF">I6U48_01125</name>
</gene>
<evidence type="ECO:0000259" key="1">
    <source>
        <dbReference type="Pfam" id="PF13556"/>
    </source>
</evidence>
<dbReference type="EMBL" id="JAEEGC010000005">
    <property type="protein sequence ID" value="MBV7271520.1"/>
    <property type="molecule type" value="Genomic_DNA"/>
</dbReference>
<sequence>MTMDINTLGLYQQELLDALIHQKGIQHIINIGFKFLENPILFNDTSSKIIAKSTCHKSIGHYWDDHIKRGYFSDAAMYSSKFKKISEKVDRSNSPILLKGMDDNNMIIGKITIDYIVIGYISVTDAERPFKDLDVELFSLLCDVIETEMRNDKFYKYAKGTAYEGFLKDLLDDNIKDAELVMNKVRSLNWDVDSEVYILAFDVKQYSQKKLPLSYLIYKISGIISENKSLIYDNHIVLIINDRIKTDILGDQSKFMRNFLQKNNLYAGLSRCISDFTNLQYYYKQSLKAIELGTSLNIEKSFYSYENYAIYDLLNGYSAYENLEKFCHPSLYSLIQYDRKNNTCLTRSLYVYLMNKENQSVSANILHIHRASMFYRIDKMEKIMKLKLDDANIIHHLYLSFHILKLLHKDEFIFKINN</sequence>
<reference evidence="2" key="1">
    <citation type="submission" date="2020-12" db="EMBL/GenBank/DDBJ databases">
        <title>Clostridium thailandense sp. nov., a novel acetogenic bacterium isolated from peat land soil in Thailand.</title>
        <authorList>
            <person name="Chaikitkaew S."/>
            <person name="Birkeland N.K."/>
        </authorList>
    </citation>
    <scope>NUCLEOTIDE SEQUENCE</scope>
    <source>
        <strain evidence="2">PL3</strain>
    </source>
</reference>
<evidence type="ECO:0000313" key="3">
    <source>
        <dbReference type="Proteomes" id="UP000694308"/>
    </source>
</evidence>
<protein>
    <submittedName>
        <fullName evidence="2">Helix-turn-helix domain-containing protein</fullName>
    </submittedName>
</protein>
<proteinExistence type="predicted"/>
<keyword evidence="3" id="KW-1185">Reference proteome</keyword>
<dbReference type="AlphaFoldDB" id="A0A949WPN4"/>
<dbReference type="InterPro" id="IPR051448">
    <property type="entry name" value="CdaR-like_regulators"/>
</dbReference>
<dbReference type="InterPro" id="IPR025736">
    <property type="entry name" value="PucR_C-HTH_dom"/>
</dbReference>
<dbReference type="Proteomes" id="UP000694308">
    <property type="component" value="Unassembled WGS sequence"/>
</dbReference>
<dbReference type="Pfam" id="PF13556">
    <property type="entry name" value="HTH_30"/>
    <property type="match status" value="1"/>
</dbReference>
<name>A0A949WPN4_9CLOT</name>
<dbReference type="PANTHER" id="PTHR33744">
    <property type="entry name" value="CARBOHYDRATE DIACID REGULATOR"/>
    <property type="match status" value="1"/>
</dbReference>
<dbReference type="RefSeq" id="WP_218318557.1">
    <property type="nucleotide sequence ID" value="NZ_JAEEGC010000005.1"/>
</dbReference>